<dbReference type="InterPro" id="IPR041698">
    <property type="entry name" value="Methyltransf_25"/>
</dbReference>
<proteinExistence type="predicted"/>
<dbReference type="CDD" id="cd02440">
    <property type="entry name" value="AdoMet_MTases"/>
    <property type="match status" value="1"/>
</dbReference>
<dbReference type="GO" id="GO:0008168">
    <property type="term" value="F:methyltransferase activity"/>
    <property type="evidence" value="ECO:0007669"/>
    <property type="project" value="UniProtKB-KW"/>
</dbReference>
<evidence type="ECO:0000313" key="3">
    <source>
        <dbReference type="Proteomes" id="UP001596244"/>
    </source>
</evidence>
<reference evidence="3" key="1">
    <citation type="journal article" date="2019" name="Int. J. Syst. Evol. Microbiol.">
        <title>The Global Catalogue of Microorganisms (GCM) 10K type strain sequencing project: providing services to taxonomists for standard genome sequencing and annotation.</title>
        <authorList>
            <consortium name="The Broad Institute Genomics Platform"/>
            <consortium name="The Broad Institute Genome Sequencing Center for Infectious Disease"/>
            <person name="Wu L."/>
            <person name="Ma J."/>
        </authorList>
    </citation>
    <scope>NUCLEOTIDE SEQUENCE [LARGE SCALE GENOMIC DNA]</scope>
    <source>
        <strain evidence="3">CCUG 51943</strain>
    </source>
</reference>
<dbReference type="InterPro" id="IPR050508">
    <property type="entry name" value="Methyltransf_Superfamily"/>
</dbReference>
<dbReference type="Proteomes" id="UP001596244">
    <property type="component" value="Unassembled WGS sequence"/>
</dbReference>
<accession>A0ABW1QCC4</accession>
<dbReference type="Pfam" id="PF13649">
    <property type="entry name" value="Methyltransf_25"/>
    <property type="match status" value="1"/>
</dbReference>
<gene>
    <name evidence="2" type="ORF">ACFPUZ_03820</name>
</gene>
<organism evidence="2 3">
    <name type="scientific">Corynebacterium nasicanis</name>
    <dbReference type="NCBI Taxonomy" id="1448267"/>
    <lineage>
        <taxon>Bacteria</taxon>
        <taxon>Bacillati</taxon>
        <taxon>Actinomycetota</taxon>
        <taxon>Actinomycetes</taxon>
        <taxon>Mycobacteriales</taxon>
        <taxon>Corynebacteriaceae</taxon>
        <taxon>Corynebacterium</taxon>
    </lineage>
</organism>
<feature type="domain" description="Methyltransferase" evidence="1">
    <location>
        <begin position="50"/>
        <end position="139"/>
    </location>
</feature>
<keyword evidence="2" id="KW-0808">Transferase</keyword>
<evidence type="ECO:0000259" key="1">
    <source>
        <dbReference type="Pfam" id="PF13649"/>
    </source>
</evidence>
<keyword evidence="3" id="KW-1185">Reference proteome</keyword>
<evidence type="ECO:0000313" key="2">
    <source>
        <dbReference type="EMBL" id="MFC6145935.1"/>
    </source>
</evidence>
<comment type="caution">
    <text evidence="2">The sequence shown here is derived from an EMBL/GenBank/DDBJ whole genome shotgun (WGS) entry which is preliminary data.</text>
</comment>
<dbReference type="PANTHER" id="PTHR42912">
    <property type="entry name" value="METHYLTRANSFERASE"/>
    <property type="match status" value="1"/>
</dbReference>
<protein>
    <submittedName>
        <fullName evidence="2">Class I SAM-dependent methyltransferase</fullName>
    </submittedName>
</protein>
<dbReference type="SUPFAM" id="SSF53335">
    <property type="entry name" value="S-adenosyl-L-methionine-dependent methyltransferases"/>
    <property type="match status" value="1"/>
</dbReference>
<dbReference type="GO" id="GO:0032259">
    <property type="term" value="P:methylation"/>
    <property type="evidence" value="ECO:0007669"/>
    <property type="project" value="UniProtKB-KW"/>
</dbReference>
<dbReference type="RefSeq" id="WP_377000067.1">
    <property type="nucleotide sequence ID" value="NZ_JBHSQE010000002.1"/>
</dbReference>
<dbReference type="EMBL" id="JBHSQE010000002">
    <property type="protein sequence ID" value="MFC6145935.1"/>
    <property type="molecule type" value="Genomic_DNA"/>
</dbReference>
<keyword evidence="2" id="KW-0489">Methyltransferase</keyword>
<dbReference type="Gene3D" id="3.40.50.150">
    <property type="entry name" value="Vaccinia Virus protein VP39"/>
    <property type="match status" value="1"/>
</dbReference>
<dbReference type="InterPro" id="IPR029063">
    <property type="entry name" value="SAM-dependent_MTases_sf"/>
</dbReference>
<name>A0ABW1QCC4_9CORY</name>
<sequence>MATWKDITTRNPQHSENYARRWEAMIERGEDIDGEARLIDALVPRASRLLDVGCGQGRVSGYLAERGHEVVGVDIDPVLVEHARRRYPGASFQVGDVCADPLPGDVDLAFSAGNVMGFLDPAGRAGALENIARALRPGGRFIAGFGAGRGWGFDDFMATAAQAGLEPENVFSTWDLRPFTEDSDFLVALFYQARSA</sequence>